<sequence length="506" mass="59001">MKIQDKQALQRYQEKLNLIRSGTSINTNETKDEQTDRIERAKKDFAYFVQTYFPHYADAPTPDFHTRLANRVKRDKKCRVLVRWGRGLAKSVVCDTLVPLWLWINGEKNYLVIVGNNKDKADILLGDVQAEFEANALLIHDFGSQKLDGSWTDGDFRTRDGQFIAKSLGMGQSPRGLRVGSQRPTIIVCDDLEDKDTSKNPKRQDEVVSWIERDLIPTMDGETRRYLQPNNDPWPRSIQNELEKKHPNWVVDLVKAYDPVTYKPAWKGKYDDNYYREVEDDLGVIAAKAEYNHEAHIEGKIFTDEMIQWAKPPRIDHFKIIVGFWDVAFSGKSDFNAVKVWGLHGRNFWQLKAFVKQCKMADAIRFMYDYQEEIPDSAIVHWKVESQFWNDPMKDALHKVAQEKGKHLNIVVVDRPRANKYDRILTMHPYYQNGRIYYNEREIANNDMQQGIAQLKGIEPGYKTHDDAPDADEQAINQLSEYVKKDNFKPLITPISDMRSYSKNRF</sequence>
<name>A0ABS5K0M4_9BACT</name>
<evidence type="ECO:0000313" key="1">
    <source>
        <dbReference type="EMBL" id="MBS2100701.1"/>
    </source>
</evidence>
<dbReference type="EMBL" id="JAGUCO010000027">
    <property type="protein sequence ID" value="MBS2100701.1"/>
    <property type="molecule type" value="Genomic_DNA"/>
</dbReference>
<proteinExistence type="predicted"/>
<organism evidence="1 2">
    <name type="scientific">Carboxylicivirga linearis</name>
    <dbReference type="NCBI Taxonomy" id="1628157"/>
    <lineage>
        <taxon>Bacteria</taxon>
        <taxon>Pseudomonadati</taxon>
        <taxon>Bacteroidota</taxon>
        <taxon>Bacteroidia</taxon>
        <taxon>Marinilabiliales</taxon>
        <taxon>Marinilabiliaceae</taxon>
        <taxon>Carboxylicivirga</taxon>
    </lineage>
</organism>
<dbReference type="InterPro" id="IPR027417">
    <property type="entry name" value="P-loop_NTPase"/>
</dbReference>
<protein>
    <recommendedName>
        <fullName evidence="3">Terminase large subunit gp17-like C-terminal domain-containing protein</fullName>
    </recommendedName>
</protein>
<evidence type="ECO:0000313" key="2">
    <source>
        <dbReference type="Proteomes" id="UP000708576"/>
    </source>
</evidence>
<keyword evidence="2" id="KW-1185">Reference proteome</keyword>
<accession>A0ABS5K0M4</accession>
<comment type="caution">
    <text evidence="1">The sequence shown here is derived from an EMBL/GenBank/DDBJ whole genome shotgun (WGS) entry which is preliminary data.</text>
</comment>
<gene>
    <name evidence="1" type="ORF">KEM10_20610</name>
</gene>
<dbReference type="Proteomes" id="UP000708576">
    <property type="component" value="Unassembled WGS sequence"/>
</dbReference>
<reference evidence="1 2" key="1">
    <citation type="journal article" date="2015" name="Int. J. Syst. Evol. Microbiol.">
        <title>Carboxylicivirga linearis sp. nov., isolated from a sea cucumber culture pond.</title>
        <authorList>
            <person name="Wang F.Q."/>
            <person name="Zhou Y.X."/>
            <person name="Lin X.Z."/>
            <person name="Chen G.J."/>
            <person name="Du Z.J."/>
        </authorList>
    </citation>
    <scope>NUCLEOTIDE SEQUENCE [LARGE SCALE GENOMIC DNA]</scope>
    <source>
        <strain evidence="1 2">FB218</strain>
    </source>
</reference>
<dbReference type="Gene3D" id="3.40.50.300">
    <property type="entry name" value="P-loop containing nucleotide triphosphate hydrolases"/>
    <property type="match status" value="1"/>
</dbReference>
<dbReference type="RefSeq" id="WP_212219065.1">
    <property type="nucleotide sequence ID" value="NZ_JAGUCO010000027.1"/>
</dbReference>
<evidence type="ECO:0008006" key="3">
    <source>
        <dbReference type="Google" id="ProtNLM"/>
    </source>
</evidence>